<protein>
    <submittedName>
        <fullName evidence="3">Uncharacterized protein</fullName>
    </submittedName>
</protein>
<proteinExistence type="predicted"/>
<organism evidence="3 4">
    <name type="scientific">Halioxenophilus aromaticivorans</name>
    <dbReference type="NCBI Taxonomy" id="1306992"/>
    <lineage>
        <taxon>Bacteria</taxon>
        <taxon>Pseudomonadati</taxon>
        <taxon>Pseudomonadota</taxon>
        <taxon>Gammaproteobacteria</taxon>
        <taxon>Alteromonadales</taxon>
        <taxon>Alteromonadaceae</taxon>
        <taxon>Halioxenophilus</taxon>
    </lineage>
</organism>
<keyword evidence="2" id="KW-0472">Membrane</keyword>
<comment type="caution">
    <text evidence="3">The sequence shown here is derived from an EMBL/GenBank/DDBJ whole genome shotgun (WGS) entry which is preliminary data.</text>
</comment>
<dbReference type="Proteomes" id="UP001409585">
    <property type="component" value="Unassembled WGS sequence"/>
</dbReference>
<keyword evidence="2" id="KW-0812">Transmembrane</keyword>
<keyword evidence="4" id="KW-1185">Reference proteome</keyword>
<gene>
    <name evidence="3" type="ORF">GCM10025791_38110</name>
</gene>
<name>A0AAV3U6U9_9ALTE</name>
<evidence type="ECO:0000256" key="2">
    <source>
        <dbReference type="SAM" id="Phobius"/>
    </source>
</evidence>
<feature type="coiled-coil region" evidence="1">
    <location>
        <begin position="31"/>
        <end position="65"/>
    </location>
</feature>
<dbReference type="EMBL" id="BAABLX010000058">
    <property type="protein sequence ID" value="GAA4954260.1"/>
    <property type="molecule type" value="Genomic_DNA"/>
</dbReference>
<feature type="transmembrane region" description="Helical" evidence="2">
    <location>
        <begin position="6"/>
        <end position="25"/>
    </location>
</feature>
<accession>A0AAV3U6U9</accession>
<keyword evidence="1" id="KW-0175">Coiled coil</keyword>
<evidence type="ECO:0000256" key="1">
    <source>
        <dbReference type="SAM" id="Coils"/>
    </source>
</evidence>
<evidence type="ECO:0000313" key="4">
    <source>
        <dbReference type="Proteomes" id="UP001409585"/>
    </source>
</evidence>
<dbReference type="RefSeq" id="WP_345426226.1">
    <property type="nucleotide sequence ID" value="NZ_AP031496.1"/>
</dbReference>
<reference evidence="4" key="1">
    <citation type="journal article" date="2019" name="Int. J. Syst. Evol. Microbiol.">
        <title>The Global Catalogue of Microorganisms (GCM) 10K type strain sequencing project: providing services to taxonomists for standard genome sequencing and annotation.</title>
        <authorList>
            <consortium name="The Broad Institute Genomics Platform"/>
            <consortium name="The Broad Institute Genome Sequencing Center for Infectious Disease"/>
            <person name="Wu L."/>
            <person name="Ma J."/>
        </authorList>
    </citation>
    <scope>NUCLEOTIDE SEQUENCE [LARGE SCALE GENOMIC DNA]</scope>
    <source>
        <strain evidence="4">JCM 19134</strain>
    </source>
</reference>
<evidence type="ECO:0000313" key="3">
    <source>
        <dbReference type="EMBL" id="GAA4954260.1"/>
    </source>
</evidence>
<dbReference type="AlphaFoldDB" id="A0AAV3U6U9"/>
<keyword evidence="2" id="KW-1133">Transmembrane helix</keyword>
<sequence>MYQSGGGLALGSVLLGISIFLYALYSVDQVKNSDKAIIRNLEHEIQELTIKIDKYERDIASLSAKTDGGKNPQLLKQIKGKPEKLAKLKSLLNEKQTALVGAKGS</sequence>